<comment type="caution">
    <text evidence="1">The sequence shown here is derived from an EMBL/GenBank/DDBJ whole genome shotgun (WGS) entry which is preliminary data.</text>
</comment>
<reference evidence="1" key="1">
    <citation type="submission" date="2021-06" db="EMBL/GenBank/DDBJ databases">
        <authorList>
            <person name="Hodson N. C."/>
            <person name="Mongue J. A."/>
            <person name="Jaron S. K."/>
        </authorList>
    </citation>
    <scope>NUCLEOTIDE SEQUENCE</scope>
</reference>
<keyword evidence="2" id="KW-1185">Reference proteome</keyword>
<feature type="non-terminal residue" evidence="1">
    <location>
        <position position="1"/>
    </location>
</feature>
<protein>
    <submittedName>
        <fullName evidence="1">Uncharacterized protein</fullName>
    </submittedName>
</protein>
<sequence>LLLCEWNLFVEDIPVKPITFMTYFYSLGTLDWCILCALNEF</sequence>
<dbReference type="AlphaFoldDB" id="A0A8J2L5E4"/>
<name>A0A8J2L5E4_9HEXA</name>
<gene>
    <name evidence="1" type="ORF">AFUS01_LOCUS36615</name>
</gene>
<organism evidence="1 2">
    <name type="scientific">Allacma fusca</name>
    <dbReference type="NCBI Taxonomy" id="39272"/>
    <lineage>
        <taxon>Eukaryota</taxon>
        <taxon>Metazoa</taxon>
        <taxon>Ecdysozoa</taxon>
        <taxon>Arthropoda</taxon>
        <taxon>Hexapoda</taxon>
        <taxon>Collembola</taxon>
        <taxon>Symphypleona</taxon>
        <taxon>Sminthuridae</taxon>
        <taxon>Allacma</taxon>
    </lineage>
</organism>
<evidence type="ECO:0000313" key="1">
    <source>
        <dbReference type="EMBL" id="CAG7826568.1"/>
    </source>
</evidence>
<evidence type="ECO:0000313" key="2">
    <source>
        <dbReference type="Proteomes" id="UP000708208"/>
    </source>
</evidence>
<dbReference type="Proteomes" id="UP000708208">
    <property type="component" value="Unassembled WGS sequence"/>
</dbReference>
<dbReference type="EMBL" id="CAJVCH010540267">
    <property type="protein sequence ID" value="CAG7826568.1"/>
    <property type="molecule type" value="Genomic_DNA"/>
</dbReference>
<accession>A0A8J2L5E4</accession>
<proteinExistence type="predicted"/>